<dbReference type="GO" id="GO:0016301">
    <property type="term" value="F:kinase activity"/>
    <property type="evidence" value="ECO:0007669"/>
    <property type="project" value="UniProtKB-KW"/>
</dbReference>
<sequence>MRAVILSGGTYSYYGDPEFCRGFVDGADLIVAADSGGGALLKLGIPKGTPTVIIGDMDSIDQADLASLRRLKKSGGDLEIIREPAEKDSTDTELAFDVALKKGADEIVILGALGGRVDHALANLSLLIRTKSENGKRRKKVEAKIVDEYQEITLLDAGIKNRIEGDVGETVSLISLKGDAEGVITNDLKYPLSDAILAQFSPLGVSNVISGADPWVLFKRGLLLLVRVKKV</sequence>
<keyword evidence="1 7" id="KW-0808">Transferase</keyword>
<dbReference type="SUPFAM" id="SSF63862">
    <property type="entry name" value="Thiamin pyrophosphokinase, substrate-binding domain"/>
    <property type="match status" value="1"/>
</dbReference>
<dbReference type="GO" id="GO:0004788">
    <property type="term" value="F:thiamine diphosphokinase activity"/>
    <property type="evidence" value="ECO:0007669"/>
    <property type="project" value="UniProtKB-UniRule"/>
</dbReference>
<dbReference type="AlphaFoldDB" id="A0A9D8PM18"/>
<dbReference type="GO" id="GO:0030975">
    <property type="term" value="F:thiamine binding"/>
    <property type="evidence" value="ECO:0007669"/>
    <property type="project" value="InterPro"/>
</dbReference>
<evidence type="ECO:0000313" key="7">
    <source>
        <dbReference type="EMBL" id="MBN1573016.1"/>
    </source>
</evidence>
<dbReference type="CDD" id="cd07995">
    <property type="entry name" value="TPK"/>
    <property type="match status" value="1"/>
</dbReference>
<evidence type="ECO:0000256" key="3">
    <source>
        <dbReference type="ARBA" id="ARBA00022777"/>
    </source>
</evidence>
<protein>
    <recommendedName>
        <fullName evidence="5">Thiamine diphosphokinase</fullName>
        <ecNumber evidence="5">2.7.6.2</ecNumber>
    </recommendedName>
</protein>
<dbReference type="InterPro" id="IPR007371">
    <property type="entry name" value="TPK_catalytic"/>
</dbReference>
<dbReference type="EC" id="2.7.6.2" evidence="5"/>
<organism evidence="7 8">
    <name type="scientific">Candidatus Zymogenus saltonus</name>
    <dbReference type="NCBI Taxonomy" id="2844893"/>
    <lineage>
        <taxon>Bacteria</taxon>
        <taxon>Deltaproteobacteria</taxon>
        <taxon>Candidatus Zymogenia</taxon>
        <taxon>Candidatus Zymogeniales</taxon>
        <taxon>Candidatus Zymogenaceae</taxon>
        <taxon>Candidatus Zymogenus</taxon>
    </lineage>
</organism>
<dbReference type="GO" id="GO:0006772">
    <property type="term" value="P:thiamine metabolic process"/>
    <property type="evidence" value="ECO:0007669"/>
    <property type="project" value="UniProtKB-UniRule"/>
</dbReference>
<dbReference type="NCBIfam" id="TIGR01378">
    <property type="entry name" value="thi_PPkinase"/>
    <property type="match status" value="1"/>
</dbReference>
<keyword evidence="2" id="KW-0547">Nucleotide-binding</keyword>
<feature type="domain" description="Thiamin pyrophosphokinase thiamin-binding" evidence="6">
    <location>
        <begin position="165"/>
        <end position="224"/>
    </location>
</feature>
<dbReference type="PANTHER" id="PTHR41299">
    <property type="entry name" value="THIAMINE PYROPHOSPHOKINASE"/>
    <property type="match status" value="1"/>
</dbReference>
<dbReference type="GO" id="GO:0009229">
    <property type="term" value="P:thiamine diphosphate biosynthetic process"/>
    <property type="evidence" value="ECO:0007669"/>
    <property type="project" value="InterPro"/>
</dbReference>
<dbReference type="Gene3D" id="3.40.50.10240">
    <property type="entry name" value="Thiamin pyrophosphokinase, catalytic domain"/>
    <property type="match status" value="1"/>
</dbReference>
<dbReference type="InterPro" id="IPR036371">
    <property type="entry name" value="TPK_B1-bd_sf"/>
</dbReference>
<proteinExistence type="predicted"/>
<dbReference type="InterPro" id="IPR007373">
    <property type="entry name" value="Thiamin_PyroPKinase_B1-bd"/>
</dbReference>
<dbReference type="EMBL" id="JAFGIX010000034">
    <property type="protein sequence ID" value="MBN1573016.1"/>
    <property type="molecule type" value="Genomic_DNA"/>
</dbReference>
<dbReference type="InterPro" id="IPR006282">
    <property type="entry name" value="Thi_PPkinase"/>
</dbReference>
<evidence type="ECO:0000256" key="5">
    <source>
        <dbReference type="NCBIfam" id="TIGR01378"/>
    </source>
</evidence>
<evidence type="ECO:0000256" key="4">
    <source>
        <dbReference type="ARBA" id="ARBA00022840"/>
    </source>
</evidence>
<dbReference type="InterPro" id="IPR053149">
    <property type="entry name" value="TPK"/>
</dbReference>
<evidence type="ECO:0000256" key="1">
    <source>
        <dbReference type="ARBA" id="ARBA00022679"/>
    </source>
</evidence>
<evidence type="ECO:0000256" key="2">
    <source>
        <dbReference type="ARBA" id="ARBA00022741"/>
    </source>
</evidence>
<comment type="caution">
    <text evidence="7">The sequence shown here is derived from an EMBL/GenBank/DDBJ whole genome shotgun (WGS) entry which is preliminary data.</text>
</comment>
<keyword evidence="3" id="KW-0418">Kinase</keyword>
<reference evidence="7" key="1">
    <citation type="journal article" date="2021" name="Environ. Microbiol.">
        <title>Genomic characterization of three novel Desulfobacterota classes expand the metabolic and phylogenetic diversity of the phylum.</title>
        <authorList>
            <person name="Murphy C.L."/>
            <person name="Biggerstaff J."/>
            <person name="Eichhorn A."/>
            <person name="Ewing E."/>
            <person name="Shahan R."/>
            <person name="Soriano D."/>
            <person name="Stewart S."/>
            <person name="VanMol K."/>
            <person name="Walker R."/>
            <person name="Walters P."/>
            <person name="Elshahed M.S."/>
            <person name="Youssef N.H."/>
        </authorList>
    </citation>
    <scope>NUCLEOTIDE SEQUENCE</scope>
    <source>
        <strain evidence="7">Zod_Metabat.24</strain>
    </source>
</reference>
<name>A0A9D8PM18_9DELT</name>
<keyword evidence="4" id="KW-0067">ATP-binding</keyword>
<gene>
    <name evidence="7" type="ORF">JW984_07470</name>
</gene>
<evidence type="ECO:0000313" key="8">
    <source>
        <dbReference type="Proteomes" id="UP000809273"/>
    </source>
</evidence>
<evidence type="ECO:0000259" key="6">
    <source>
        <dbReference type="SMART" id="SM00983"/>
    </source>
</evidence>
<dbReference type="Pfam" id="PF04263">
    <property type="entry name" value="TPK_catalytic"/>
    <property type="match status" value="1"/>
</dbReference>
<dbReference type="InterPro" id="IPR036759">
    <property type="entry name" value="TPK_catalytic_sf"/>
</dbReference>
<dbReference type="GO" id="GO:0005524">
    <property type="term" value="F:ATP binding"/>
    <property type="evidence" value="ECO:0007669"/>
    <property type="project" value="UniProtKB-KW"/>
</dbReference>
<dbReference type="Pfam" id="PF04265">
    <property type="entry name" value="TPK_B1_binding"/>
    <property type="match status" value="1"/>
</dbReference>
<dbReference type="SUPFAM" id="SSF63999">
    <property type="entry name" value="Thiamin pyrophosphokinase, catalytic domain"/>
    <property type="match status" value="1"/>
</dbReference>
<dbReference type="SMART" id="SM00983">
    <property type="entry name" value="TPK_B1_binding"/>
    <property type="match status" value="1"/>
</dbReference>
<accession>A0A9D8PM18</accession>
<dbReference type="Proteomes" id="UP000809273">
    <property type="component" value="Unassembled WGS sequence"/>
</dbReference>
<dbReference type="PANTHER" id="PTHR41299:SF1">
    <property type="entry name" value="THIAMINE PYROPHOSPHOKINASE"/>
    <property type="match status" value="1"/>
</dbReference>
<reference evidence="7" key="2">
    <citation type="submission" date="2021-01" db="EMBL/GenBank/DDBJ databases">
        <authorList>
            <person name="Hahn C.R."/>
            <person name="Youssef N.H."/>
            <person name="Elshahed M."/>
        </authorList>
    </citation>
    <scope>NUCLEOTIDE SEQUENCE</scope>
    <source>
        <strain evidence="7">Zod_Metabat.24</strain>
    </source>
</reference>